<evidence type="ECO:0000313" key="1">
    <source>
        <dbReference type="EMBL" id="MBB5708327.1"/>
    </source>
</evidence>
<sequence>MKLTAETVMAGYAALFDPLTRAAHRACLEHAIVTQPDRWPTLRDCFAFAKLYGVEMAPFAAFFGYIGWALGKRTIWVDAVRGEASTWEARQLMTDEQAQAFGFHCAFSDIIAHDQRW</sequence>
<dbReference type="EMBL" id="JACIJH010000016">
    <property type="protein sequence ID" value="MBB5708327.1"/>
    <property type="molecule type" value="Genomic_DNA"/>
</dbReference>
<name>A0A7W9ES24_9SPHN</name>
<dbReference type="Proteomes" id="UP000537161">
    <property type="component" value="Unassembled WGS sequence"/>
</dbReference>
<reference evidence="1 2" key="1">
    <citation type="submission" date="2020-08" db="EMBL/GenBank/DDBJ databases">
        <title>Genomic Encyclopedia of Type Strains, Phase IV (KMG-IV): sequencing the most valuable type-strain genomes for metagenomic binning, comparative biology and taxonomic classification.</title>
        <authorList>
            <person name="Goeker M."/>
        </authorList>
    </citation>
    <scope>NUCLEOTIDE SEQUENCE [LARGE SCALE GENOMIC DNA]</scope>
    <source>
        <strain evidence="1 2">DSM 27163</strain>
    </source>
</reference>
<dbReference type="RefSeq" id="WP_184100952.1">
    <property type="nucleotide sequence ID" value="NZ_JACIJH010000016.1"/>
</dbReference>
<dbReference type="AlphaFoldDB" id="A0A7W9ES24"/>
<proteinExistence type="predicted"/>
<gene>
    <name evidence="1" type="ORF">FHR21_003706</name>
</gene>
<protein>
    <submittedName>
        <fullName evidence="1">Uncharacterized protein</fullName>
    </submittedName>
</protein>
<organism evidence="1 2">
    <name type="scientific">Sphingopyxis panaciterrulae</name>
    <dbReference type="NCBI Taxonomy" id="462372"/>
    <lineage>
        <taxon>Bacteria</taxon>
        <taxon>Pseudomonadati</taxon>
        <taxon>Pseudomonadota</taxon>
        <taxon>Alphaproteobacteria</taxon>
        <taxon>Sphingomonadales</taxon>
        <taxon>Sphingomonadaceae</taxon>
        <taxon>Sphingopyxis</taxon>
    </lineage>
</organism>
<accession>A0A7W9ES24</accession>
<comment type="caution">
    <text evidence="1">The sequence shown here is derived from an EMBL/GenBank/DDBJ whole genome shotgun (WGS) entry which is preliminary data.</text>
</comment>
<keyword evidence="2" id="KW-1185">Reference proteome</keyword>
<evidence type="ECO:0000313" key="2">
    <source>
        <dbReference type="Proteomes" id="UP000537161"/>
    </source>
</evidence>